<dbReference type="Proteomes" id="UP000541154">
    <property type="component" value="Unassembled WGS sequence"/>
</dbReference>
<protein>
    <submittedName>
        <fullName evidence="1">Uncharacterized protein</fullName>
    </submittedName>
</protein>
<evidence type="ECO:0000313" key="2">
    <source>
        <dbReference type="Proteomes" id="UP000541154"/>
    </source>
</evidence>
<sequence length="150" mass="17483">MDEGHGRPRPSFDRNSWKSFLAECSQLEHSSWKVLERLFMDDHCDACSYGPVKILVTVEVVRVLGEMMGPDLLEGCHDKLASTVLRLCIFDQLELTHTCWHVTNYWEWFEEGNLDGDTENLDDIPHILDEQRPLMQELETLTAKFISEYH</sequence>
<reference evidence="1 2" key="1">
    <citation type="submission" date="2019-04" db="EMBL/GenBank/DDBJ databases">
        <title>Aspergillus burnettii sp. nov., novel species from soil in southeast Queensland.</title>
        <authorList>
            <person name="Gilchrist C.L.M."/>
            <person name="Pitt J.I."/>
            <person name="Lange L."/>
            <person name="Lacey H.J."/>
            <person name="Vuong D."/>
            <person name="Midgley D.J."/>
            <person name="Greenfield P."/>
            <person name="Bradbury M."/>
            <person name="Lacey E."/>
            <person name="Busk P.K."/>
            <person name="Pilgaard B."/>
            <person name="Chooi Y.H."/>
            <person name="Piggott A.M."/>
        </authorList>
    </citation>
    <scope>NUCLEOTIDE SEQUENCE [LARGE SCALE GENOMIC DNA]</scope>
    <source>
        <strain evidence="1 2">FRR 5400</strain>
    </source>
</reference>
<dbReference type="AlphaFoldDB" id="A0A8H6E6Z8"/>
<gene>
    <name evidence="1" type="ORF">ETB97_012440</name>
</gene>
<comment type="caution">
    <text evidence="1">The sequence shown here is derived from an EMBL/GenBank/DDBJ whole genome shotgun (WGS) entry which is preliminary data.</text>
</comment>
<organism evidence="1 2">
    <name type="scientific">Petromyces alliaceus</name>
    <name type="common">Aspergillus alliaceus</name>
    <dbReference type="NCBI Taxonomy" id="209559"/>
    <lineage>
        <taxon>Eukaryota</taxon>
        <taxon>Fungi</taxon>
        <taxon>Dikarya</taxon>
        <taxon>Ascomycota</taxon>
        <taxon>Pezizomycotina</taxon>
        <taxon>Eurotiomycetes</taxon>
        <taxon>Eurotiomycetidae</taxon>
        <taxon>Eurotiales</taxon>
        <taxon>Aspergillaceae</taxon>
        <taxon>Aspergillus</taxon>
        <taxon>Aspergillus subgen. Circumdati</taxon>
    </lineage>
</organism>
<name>A0A8H6E6Z8_PETAA</name>
<accession>A0A8H6E6Z8</accession>
<keyword evidence="2" id="KW-1185">Reference proteome</keyword>
<proteinExistence type="predicted"/>
<evidence type="ECO:0000313" key="1">
    <source>
        <dbReference type="EMBL" id="KAF5861812.1"/>
    </source>
</evidence>
<dbReference type="EMBL" id="SPNV01000089">
    <property type="protein sequence ID" value="KAF5861812.1"/>
    <property type="molecule type" value="Genomic_DNA"/>
</dbReference>